<gene>
    <name evidence="2" type="ORF">PVAP13_8KG360106</name>
</gene>
<evidence type="ECO:0000256" key="1">
    <source>
        <dbReference type="SAM" id="MobiDB-lite"/>
    </source>
</evidence>
<sequence>MESLLLKVLTEILSIKSDQPESKISEEKENKPKDSMWTLFKRKNNRGNQRNFVPGNKENQKNSAPAIDEENQEQFPPRTVGQSQRICTLGDKNIVQDISSSDDQKKSSDQQNEEETATKKLQEALLSLALVICGKLISPGDVVQEKAQAFVVKLKTIIDDNCQPTADSLRIVKLCGQIAESMMPSQSYAKHFRDKEFLQSLSKASKIMSSLESCMLFAGTDFGPKQTVRPLLSEVEKKVSELEKKALQ</sequence>
<dbReference type="OrthoDB" id="696040at2759"/>
<dbReference type="PANTHER" id="PTHR33115:SF25">
    <property type="entry name" value="CONDENSIN COMPLEX SUBUNIT 1 C-TERMINAL DOMAIN-CONTAINING PROTEIN"/>
    <property type="match status" value="1"/>
</dbReference>
<reference evidence="2" key="1">
    <citation type="submission" date="2020-05" db="EMBL/GenBank/DDBJ databases">
        <title>WGS assembly of Panicum virgatum.</title>
        <authorList>
            <person name="Lovell J.T."/>
            <person name="Jenkins J."/>
            <person name="Shu S."/>
            <person name="Juenger T.E."/>
            <person name="Schmutz J."/>
        </authorList>
    </citation>
    <scope>NUCLEOTIDE SEQUENCE</scope>
    <source>
        <strain evidence="2">AP13</strain>
    </source>
</reference>
<keyword evidence="3" id="KW-1185">Reference proteome</keyword>
<name>A0A8T0PS47_PANVG</name>
<evidence type="ECO:0000313" key="2">
    <source>
        <dbReference type="EMBL" id="KAG2563768.1"/>
    </source>
</evidence>
<evidence type="ECO:0000313" key="3">
    <source>
        <dbReference type="Proteomes" id="UP000823388"/>
    </source>
</evidence>
<dbReference type="Proteomes" id="UP000823388">
    <property type="component" value="Chromosome 8K"/>
</dbReference>
<accession>A0A8T0PS47</accession>
<dbReference type="PANTHER" id="PTHR33115">
    <property type="entry name" value="ARM REPEAT SUPERFAMILY PROTEIN"/>
    <property type="match status" value="1"/>
</dbReference>
<feature type="region of interest" description="Disordered" evidence="1">
    <location>
        <begin position="17"/>
        <end position="83"/>
    </location>
</feature>
<feature type="region of interest" description="Disordered" evidence="1">
    <location>
        <begin position="97"/>
        <end position="116"/>
    </location>
</feature>
<feature type="compositionally biased region" description="Basic and acidic residues" evidence="1">
    <location>
        <begin position="18"/>
        <end position="34"/>
    </location>
</feature>
<organism evidence="2 3">
    <name type="scientific">Panicum virgatum</name>
    <name type="common">Blackwell switchgrass</name>
    <dbReference type="NCBI Taxonomy" id="38727"/>
    <lineage>
        <taxon>Eukaryota</taxon>
        <taxon>Viridiplantae</taxon>
        <taxon>Streptophyta</taxon>
        <taxon>Embryophyta</taxon>
        <taxon>Tracheophyta</taxon>
        <taxon>Spermatophyta</taxon>
        <taxon>Magnoliopsida</taxon>
        <taxon>Liliopsida</taxon>
        <taxon>Poales</taxon>
        <taxon>Poaceae</taxon>
        <taxon>PACMAD clade</taxon>
        <taxon>Panicoideae</taxon>
        <taxon>Panicodae</taxon>
        <taxon>Paniceae</taxon>
        <taxon>Panicinae</taxon>
        <taxon>Panicum</taxon>
        <taxon>Panicum sect. Hiantes</taxon>
    </lineage>
</organism>
<dbReference type="EMBL" id="CM029051">
    <property type="protein sequence ID" value="KAG2563768.1"/>
    <property type="molecule type" value="Genomic_DNA"/>
</dbReference>
<protein>
    <submittedName>
        <fullName evidence="2">Uncharacterized protein</fullName>
    </submittedName>
</protein>
<comment type="caution">
    <text evidence="2">The sequence shown here is derived from an EMBL/GenBank/DDBJ whole genome shotgun (WGS) entry which is preliminary data.</text>
</comment>
<dbReference type="AlphaFoldDB" id="A0A8T0PS47"/>
<proteinExistence type="predicted"/>